<evidence type="ECO:0000313" key="2">
    <source>
        <dbReference type="Proteomes" id="UP000216063"/>
    </source>
</evidence>
<name>A0A255DMS4_9MYCO</name>
<dbReference type="EMBL" id="NOZR01000007">
    <property type="protein sequence ID" value="OYN79981.1"/>
    <property type="molecule type" value="Genomic_DNA"/>
</dbReference>
<protein>
    <recommendedName>
        <fullName evidence="3">Head-to-tail stopper</fullName>
    </recommendedName>
</protein>
<comment type="caution">
    <text evidence="1">The sequence shown here is derived from an EMBL/GenBank/DDBJ whole genome shotgun (WGS) entry which is preliminary data.</text>
</comment>
<dbReference type="Proteomes" id="UP000216063">
    <property type="component" value="Unassembled WGS sequence"/>
</dbReference>
<dbReference type="OrthoDB" id="4750259at2"/>
<evidence type="ECO:0008006" key="3">
    <source>
        <dbReference type="Google" id="ProtNLM"/>
    </source>
</evidence>
<accession>A0A255DMS4</accession>
<gene>
    <name evidence="1" type="ORF">CG716_11020</name>
</gene>
<reference evidence="1 2" key="1">
    <citation type="submission" date="2017-07" db="EMBL/GenBank/DDBJ databases">
        <title>The new phylogeny of genus Mycobacterium.</title>
        <authorList>
            <person name="Tortoli E."/>
            <person name="Trovato A."/>
            <person name="Cirillo D.M."/>
        </authorList>
    </citation>
    <scope>NUCLEOTIDE SEQUENCE [LARGE SCALE GENOMIC DNA]</scope>
    <source>
        <strain evidence="1 2">ATCC 33027</strain>
    </source>
</reference>
<dbReference type="AlphaFoldDB" id="A0A255DMS4"/>
<evidence type="ECO:0000313" key="1">
    <source>
        <dbReference type="EMBL" id="OYN79981.1"/>
    </source>
</evidence>
<keyword evidence="2" id="KW-1185">Reference proteome</keyword>
<organism evidence="1 2">
    <name type="scientific">Mycolicibacterium sphagni</name>
    <dbReference type="NCBI Taxonomy" id="1786"/>
    <lineage>
        <taxon>Bacteria</taxon>
        <taxon>Bacillati</taxon>
        <taxon>Actinomycetota</taxon>
        <taxon>Actinomycetes</taxon>
        <taxon>Mycobacteriales</taxon>
        <taxon>Mycobacteriaceae</taxon>
        <taxon>Mycolicibacterium</taxon>
    </lineage>
</organism>
<sequence length="112" mass="12120">MRTARVYRRELDWAGSPVSSDPDDDYLGDVAGVIVGGPAPQPVSGFAEVVSTEGMIGIPRAQDSGIIVEQHDRLVIDGVTHAVTGPRQWDFPHQLTGTARARYWVQVEAVHG</sequence>
<proteinExistence type="predicted"/>